<reference evidence="1 2" key="1">
    <citation type="journal article" date="2012" name="PLoS Pathog.">
        <title>Diverse lifestyles and strategies of plant pathogenesis encoded in the genomes of eighteen Dothideomycetes fungi.</title>
        <authorList>
            <person name="Ohm R.A."/>
            <person name="Feau N."/>
            <person name="Henrissat B."/>
            <person name="Schoch C.L."/>
            <person name="Horwitz B.A."/>
            <person name="Barry K.W."/>
            <person name="Condon B.J."/>
            <person name="Copeland A.C."/>
            <person name="Dhillon B."/>
            <person name="Glaser F."/>
            <person name="Hesse C.N."/>
            <person name="Kosti I."/>
            <person name="LaButti K."/>
            <person name="Lindquist E.A."/>
            <person name="Lucas S."/>
            <person name="Salamov A.A."/>
            <person name="Bradshaw R.E."/>
            <person name="Ciuffetti L."/>
            <person name="Hamelin R.C."/>
            <person name="Kema G.H.J."/>
            <person name="Lawrence C."/>
            <person name="Scott J.A."/>
            <person name="Spatafora J.W."/>
            <person name="Turgeon B.G."/>
            <person name="de Wit P.J.G.M."/>
            <person name="Zhong S."/>
            <person name="Goodwin S.B."/>
            <person name="Grigoriev I.V."/>
        </authorList>
    </citation>
    <scope>NUCLEOTIDE SEQUENCE [LARGE SCALE GENOMIC DNA]</scope>
    <source>
        <strain evidence="2">C5 / ATCC 48332 / race O</strain>
    </source>
</reference>
<sequence>MCAKFERFRYYLGTAQIKVLNLCYSAPTTDLDDCEGCCISDLQHNLPALIGLSDYQDCLTRANITTDTLYAVGLSPKLTLPKDVELPCLHGRFRLEAVKQEGSQSQDNWWLVDLYTSVSTDTPSTTLTQIRQFYRRHATSCDGEKFLHIRFYKREKNYAAASKWERLLGTKTKSMKQVLRNEWLRDCLEKLEPFRSLWMGFQLGSFPLILSWRCAQEIECYLEKMYRIWYTITGGETYLCDEYTVEKLGGLAPLWSAHDRSLIESLFAAGHIFPRVRDPAVRARISQKVLTVEGFVLTFQTFFKQVKILGPIMHPLRELFPASDFYPSRGEFSLDSRRLPSVRDILLQRWRERPEPNKQQYVLQYNEIDDRSVECSDPGLYSYWQLCLYLLRHSQGHQGFPKTQYRAEPSERPGWVVRLGQFARRLGFESEQISLLCNQDPNLSQIRIHLLEERPSTFFSAPADKFDAEAHSRQRGQAIFDYRPPTVTPLMTTDSATVMRVPRTHPELFLPTIWSALTQQPRYALTEYGALVLICLSFFEGFGSNSVANVGEGPQPVPSLLRSSSVYSVPAYPDSHRASITFWHLPQRRDMSPLAEYICDTTIKDIEKVVNNIRAQGQAPLFALVDSDGRLRLCDPSQILYRRKRSKQPKDVYYIYREENCKIWIMKKLNSYRK</sequence>
<reference evidence="2" key="2">
    <citation type="journal article" date="2013" name="PLoS Genet.">
        <title>Comparative genome structure, secondary metabolite, and effector coding capacity across Cochliobolus pathogens.</title>
        <authorList>
            <person name="Condon B.J."/>
            <person name="Leng Y."/>
            <person name="Wu D."/>
            <person name="Bushley K.E."/>
            <person name="Ohm R.A."/>
            <person name="Otillar R."/>
            <person name="Martin J."/>
            <person name="Schackwitz W."/>
            <person name="Grimwood J."/>
            <person name="MohdZainudin N."/>
            <person name="Xue C."/>
            <person name="Wang R."/>
            <person name="Manning V.A."/>
            <person name="Dhillon B."/>
            <person name="Tu Z.J."/>
            <person name="Steffenson B.J."/>
            <person name="Salamov A."/>
            <person name="Sun H."/>
            <person name="Lowry S."/>
            <person name="LaButti K."/>
            <person name="Han J."/>
            <person name="Copeland A."/>
            <person name="Lindquist E."/>
            <person name="Barry K."/>
            <person name="Schmutz J."/>
            <person name="Baker S.E."/>
            <person name="Ciuffetti L.M."/>
            <person name="Grigoriev I.V."/>
            <person name="Zhong S."/>
            <person name="Turgeon B.G."/>
        </authorList>
    </citation>
    <scope>NUCLEOTIDE SEQUENCE [LARGE SCALE GENOMIC DNA]</scope>
    <source>
        <strain evidence="2">C5 / ATCC 48332 / race O</strain>
    </source>
</reference>
<dbReference type="EMBL" id="KB445587">
    <property type="protein sequence ID" value="EMD85639.1"/>
    <property type="molecule type" value="Genomic_DNA"/>
</dbReference>
<evidence type="ECO:0000313" key="1">
    <source>
        <dbReference type="EMBL" id="EMD85639.1"/>
    </source>
</evidence>
<dbReference type="Pfam" id="PF12520">
    <property type="entry name" value="DUF3723"/>
    <property type="match status" value="1"/>
</dbReference>
<dbReference type="Proteomes" id="UP000016936">
    <property type="component" value="Unassembled WGS sequence"/>
</dbReference>
<dbReference type="HOGENOM" id="CLU_463063_0_0_1"/>
<gene>
    <name evidence="1" type="ORF">COCHEDRAFT_1117819</name>
</gene>
<organism evidence="1 2">
    <name type="scientific">Cochliobolus heterostrophus (strain C5 / ATCC 48332 / race O)</name>
    <name type="common">Southern corn leaf blight fungus</name>
    <name type="synonym">Bipolaris maydis</name>
    <dbReference type="NCBI Taxonomy" id="701091"/>
    <lineage>
        <taxon>Eukaryota</taxon>
        <taxon>Fungi</taxon>
        <taxon>Dikarya</taxon>
        <taxon>Ascomycota</taxon>
        <taxon>Pezizomycotina</taxon>
        <taxon>Dothideomycetes</taxon>
        <taxon>Pleosporomycetidae</taxon>
        <taxon>Pleosporales</taxon>
        <taxon>Pleosporineae</taxon>
        <taxon>Pleosporaceae</taxon>
        <taxon>Bipolaris</taxon>
    </lineage>
</organism>
<keyword evidence="2" id="KW-1185">Reference proteome</keyword>
<name>M2TGL3_COCH5</name>
<protein>
    <submittedName>
        <fullName evidence="1">Uncharacterized protein</fullName>
    </submittedName>
</protein>
<dbReference type="STRING" id="701091.M2TGL3"/>
<accession>M2TGL3</accession>
<dbReference type="InterPro" id="IPR022198">
    <property type="entry name" value="DUF3723"/>
</dbReference>
<proteinExistence type="predicted"/>
<dbReference type="AlphaFoldDB" id="M2TGL3"/>
<evidence type="ECO:0000313" key="2">
    <source>
        <dbReference type="Proteomes" id="UP000016936"/>
    </source>
</evidence>
<dbReference type="OrthoDB" id="4227485at2759"/>